<keyword evidence="1" id="KW-0378">Hydrolase</keyword>
<evidence type="ECO:0000259" key="2">
    <source>
        <dbReference type="PROSITE" id="PS51192"/>
    </source>
</evidence>
<name>A0ABW0KAR7_9BACL</name>
<keyword evidence="5" id="KW-1185">Reference proteome</keyword>
<protein>
    <submittedName>
        <fullName evidence="4">DEAD/DEAH box helicase</fullName>
    </submittedName>
</protein>
<dbReference type="InterPro" id="IPR038718">
    <property type="entry name" value="SNF2-like_sf"/>
</dbReference>
<dbReference type="SUPFAM" id="SSF52540">
    <property type="entry name" value="P-loop containing nucleoside triphosphate hydrolases"/>
    <property type="match status" value="2"/>
</dbReference>
<dbReference type="SMART" id="SM00487">
    <property type="entry name" value="DEXDc"/>
    <property type="match status" value="1"/>
</dbReference>
<dbReference type="PROSITE" id="PS51192">
    <property type="entry name" value="HELICASE_ATP_BIND_1"/>
    <property type="match status" value="1"/>
</dbReference>
<dbReference type="Pfam" id="PF00271">
    <property type="entry name" value="Helicase_C"/>
    <property type="match status" value="1"/>
</dbReference>
<dbReference type="InterPro" id="IPR049730">
    <property type="entry name" value="SNF2/RAD54-like_C"/>
</dbReference>
<evidence type="ECO:0000256" key="1">
    <source>
        <dbReference type="ARBA" id="ARBA00022801"/>
    </source>
</evidence>
<dbReference type="PANTHER" id="PTHR10799">
    <property type="entry name" value="SNF2/RAD54 HELICASE FAMILY"/>
    <property type="match status" value="1"/>
</dbReference>
<sequence length="958" mass="110287">MDSMIETSALTVHVSSVPNGSLFLWGTRENGGIWDALDLKNMLFAWHRASFYGTFLEPSEWQNREGIELQPLEALDYFHDPQPVQHVKLHWNSECANLIKLAPAIREALATGRFMPDYDKWKAGEIGWKLQLPEDLQALETPTVSRWIHALIPEWVDEDGVMKDNLRKLEAAYPLMRRGEADTGIWLDEEDWLVAIGWRQDRTPMRTCLQLVEPDQAQGHGWRLRIVLQDRLSPDVLRTVTPDGTPVPGEQPLPEAWLPEIGRVQRDAAKWMRILPWLGTDAEEPNLRQTLTEEEAWRFLAEGSVRLVEAGTSVFLPAWWDRIRKMRPKLRAKIKSSVGSGRETMFGLNQLMQFDWKLAVGDIELSEEEFRQLLEEKRKLIQIRGNWIQLDPQFMAQVEQIMKQVQKKNGLSFRDVLELHFAGDAGGLLPPEDDPDALRYLDMEVELNEQLRHMIDQLTQTESIPLIQPPPSFQGSLRHYQVDGISWLLFLRRFGLGGCLADDMGLGKTIQWITYLLTVKEQERPETPSLLICPTSVLGNWQMELKRFAPSLKVHLHYGPQRLKGPFFKETADRSDLVLTSYTLSHLDEAELSTVMWNSICLDEAQNIKNAYTKQASAIRRLDGYHRIALTGTPIENRLTELWSIFDFANPGYLGTVREFTHRYVTAIERTQDSEIINKVQRLIRPFLLRRVKNDPAIQLDLPEKNESKTFISLTAEQGSLYENYIQDMFERLDKLSAMERRGLILAALTKLKQVCNHPSLLLKEGPEAPWMGRSNKLERLLEMVQELRQEGDKCLIFTQFVETGSLLQHVLQQELGESVLFLHGGTSKTARDEMIAHFQNSSLPAEEQRSVFILSLKAGGIGLNLTAANHVFHYDRWWNPAVENQATDRAFRIGQTRHVQVHKFVTLGTLEERIDEMIERKLGLSQQIVGTGENWITELTTDELRDLFTLRREWVEL</sequence>
<accession>A0ABW0KAR7</accession>
<dbReference type="Gene3D" id="3.40.50.300">
    <property type="entry name" value="P-loop containing nucleotide triphosphate hydrolases"/>
    <property type="match status" value="1"/>
</dbReference>
<proteinExistence type="predicted"/>
<dbReference type="InterPro" id="IPR022138">
    <property type="entry name" value="DUF3670"/>
</dbReference>
<dbReference type="CDD" id="cd18793">
    <property type="entry name" value="SF2_C_SNF"/>
    <property type="match status" value="1"/>
</dbReference>
<dbReference type="InterPro" id="IPR027417">
    <property type="entry name" value="P-loop_NTPase"/>
</dbReference>
<dbReference type="Pfam" id="PF00176">
    <property type="entry name" value="SNF2-rel_dom"/>
    <property type="match status" value="1"/>
</dbReference>
<feature type="domain" description="Helicase C-terminal" evidence="3">
    <location>
        <begin position="777"/>
        <end position="937"/>
    </location>
</feature>
<dbReference type="RefSeq" id="WP_270885335.1">
    <property type="nucleotide sequence ID" value="NZ_JAQFVF010000088.1"/>
</dbReference>
<evidence type="ECO:0000259" key="3">
    <source>
        <dbReference type="PROSITE" id="PS51194"/>
    </source>
</evidence>
<dbReference type="GO" id="GO:0004386">
    <property type="term" value="F:helicase activity"/>
    <property type="evidence" value="ECO:0007669"/>
    <property type="project" value="UniProtKB-KW"/>
</dbReference>
<dbReference type="Pfam" id="PF12419">
    <property type="entry name" value="DUF3670"/>
    <property type="match status" value="1"/>
</dbReference>
<evidence type="ECO:0000313" key="5">
    <source>
        <dbReference type="Proteomes" id="UP001596044"/>
    </source>
</evidence>
<evidence type="ECO:0000313" key="4">
    <source>
        <dbReference type="EMBL" id="MFC5450464.1"/>
    </source>
</evidence>
<dbReference type="PROSITE" id="PS51194">
    <property type="entry name" value="HELICASE_CTER"/>
    <property type="match status" value="1"/>
</dbReference>
<keyword evidence="4" id="KW-0067">ATP-binding</keyword>
<dbReference type="InterPro" id="IPR001650">
    <property type="entry name" value="Helicase_C-like"/>
</dbReference>
<dbReference type="EMBL" id="JBHSMJ010000026">
    <property type="protein sequence ID" value="MFC5450464.1"/>
    <property type="molecule type" value="Genomic_DNA"/>
</dbReference>
<dbReference type="InterPro" id="IPR014001">
    <property type="entry name" value="Helicase_ATP-bd"/>
</dbReference>
<gene>
    <name evidence="4" type="ORF">ACFPOG_19615</name>
</gene>
<keyword evidence="4" id="KW-0347">Helicase</keyword>
<organism evidence="4 5">
    <name type="scientific">Paenibacillus aestuarii</name>
    <dbReference type="NCBI Taxonomy" id="516965"/>
    <lineage>
        <taxon>Bacteria</taxon>
        <taxon>Bacillati</taxon>
        <taxon>Bacillota</taxon>
        <taxon>Bacilli</taxon>
        <taxon>Bacillales</taxon>
        <taxon>Paenibacillaceae</taxon>
        <taxon>Paenibacillus</taxon>
    </lineage>
</organism>
<dbReference type="InterPro" id="IPR000330">
    <property type="entry name" value="SNF2_N"/>
</dbReference>
<reference evidence="5" key="1">
    <citation type="journal article" date="2019" name="Int. J. Syst. Evol. Microbiol.">
        <title>The Global Catalogue of Microorganisms (GCM) 10K type strain sequencing project: providing services to taxonomists for standard genome sequencing and annotation.</title>
        <authorList>
            <consortium name="The Broad Institute Genomics Platform"/>
            <consortium name="The Broad Institute Genome Sequencing Center for Infectious Disease"/>
            <person name="Wu L."/>
            <person name="Ma J."/>
        </authorList>
    </citation>
    <scope>NUCLEOTIDE SEQUENCE [LARGE SCALE GENOMIC DNA]</scope>
    <source>
        <strain evidence="5">KACC 11904</strain>
    </source>
</reference>
<dbReference type="Proteomes" id="UP001596044">
    <property type="component" value="Unassembled WGS sequence"/>
</dbReference>
<dbReference type="SMART" id="SM00490">
    <property type="entry name" value="HELICc"/>
    <property type="match status" value="1"/>
</dbReference>
<feature type="domain" description="Helicase ATP-binding" evidence="2">
    <location>
        <begin position="489"/>
        <end position="652"/>
    </location>
</feature>
<dbReference type="Gene3D" id="3.40.50.10810">
    <property type="entry name" value="Tandem AAA-ATPase domain"/>
    <property type="match status" value="1"/>
</dbReference>
<dbReference type="CDD" id="cd18012">
    <property type="entry name" value="DEXQc_arch_SWI2_SNF2"/>
    <property type="match status" value="1"/>
</dbReference>
<keyword evidence="4" id="KW-0547">Nucleotide-binding</keyword>
<comment type="caution">
    <text evidence="4">The sequence shown here is derived from an EMBL/GenBank/DDBJ whole genome shotgun (WGS) entry which is preliminary data.</text>
</comment>